<dbReference type="RefSeq" id="WP_275585009.1">
    <property type="nucleotide sequence ID" value="NZ_JAFBCL010000001.1"/>
</dbReference>
<sequence length="40" mass="4448">MQPGLELLEPGDELVELGRHDKTSKGFRLDGTRGVDVREP</sequence>
<comment type="caution">
    <text evidence="2">The sequence shown here is derived from an EMBL/GenBank/DDBJ whole genome shotgun (WGS) entry which is preliminary data.</text>
</comment>
<evidence type="ECO:0000313" key="2">
    <source>
        <dbReference type="EMBL" id="MBM7814546.1"/>
    </source>
</evidence>
<name>A0ABS2SE52_9PSEU</name>
<evidence type="ECO:0000256" key="1">
    <source>
        <dbReference type="SAM" id="MobiDB-lite"/>
    </source>
</evidence>
<proteinExistence type="predicted"/>
<gene>
    <name evidence="2" type="ORF">JOE68_005411</name>
</gene>
<accession>A0ABS2SE52</accession>
<protein>
    <submittedName>
        <fullName evidence="2">Uncharacterized protein</fullName>
    </submittedName>
</protein>
<dbReference type="Proteomes" id="UP001195724">
    <property type="component" value="Unassembled WGS sequence"/>
</dbReference>
<reference evidence="2 3" key="1">
    <citation type="submission" date="2021-01" db="EMBL/GenBank/DDBJ databases">
        <title>Sequencing the genomes of 1000 actinobacteria strains.</title>
        <authorList>
            <person name="Klenk H.-P."/>
        </authorList>
    </citation>
    <scope>NUCLEOTIDE SEQUENCE [LARGE SCALE GENOMIC DNA]</scope>
    <source>
        <strain evidence="2 3">DSM 44581</strain>
    </source>
</reference>
<dbReference type="EMBL" id="JAFBCL010000001">
    <property type="protein sequence ID" value="MBM7814546.1"/>
    <property type="molecule type" value="Genomic_DNA"/>
</dbReference>
<feature type="region of interest" description="Disordered" evidence="1">
    <location>
        <begin position="21"/>
        <end position="40"/>
    </location>
</feature>
<organism evidence="2 3">
    <name type="scientific">Saccharothrix algeriensis</name>
    <dbReference type="NCBI Taxonomy" id="173560"/>
    <lineage>
        <taxon>Bacteria</taxon>
        <taxon>Bacillati</taxon>
        <taxon>Actinomycetota</taxon>
        <taxon>Actinomycetes</taxon>
        <taxon>Pseudonocardiales</taxon>
        <taxon>Pseudonocardiaceae</taxon>
        <taxon>Saccharothrix</taxon>
    </lineage>
</organism>
<keyword evidence="3" id="KW-1185">Reference proteome</keyword>
<evidence type="ECO:0000313" key="3">
    <source>
        <dbReference type="Proteomes" id="UP001195724"/>
    </source>
</evidence>